<evidence type="ECO:0000313" key="2">
    <source>
        <dbReference type="Proteomes" id="UP000789901"/>
    </source>
</evidence>
<reference evidence="1 2" key="1">
    <citation type="submission" date="2021-06" db="EMBL/GenBank/DDBJ databases">
        <authorList>
            <person name="Kallberg Y."/>
            <person name="Tangrot J."/>
            <person name="Rosling A."/>
        </authorList>
    </citation>
    <scope>NUCLEOTIDE SEQUENCE [LARGE SCALE GENOMIC DNA]</scope>
    <source>
        <strain evidence="1 2">120-4 pot B 10/14</strain>
    </source>
</reference>
<name>A0ABN7UQJ1_GIGMA</name>
<sequence>MKKLQKYNFLNDLNIELIISLKTLFNIVEKFYFNQADWKFYGHNYLIKSFYKLICNHQETEDVGQNKFRKIGYIILLYSASN</sequence>
<organism evidence="1 2">
    <name type="scientific">Gigaspora margarita</name>
    <dbReference type="NCBI Taxonomy" id="4874"/>
    <lineage>
        <taxon>Eukaryota</taxon>
        <taxon>Fungi</taxon>
        <taxon>Fungi incertae sedis</taxon>
        <taxon>Mucoromycota</taxon>
        <taxon>Glomeromycotina</taxon>
        <taxon>Glomeromycetes</taxon>
        <taxon>Diversisporales</taxon>
        <taxon>Gigasporaceae</taxon>
        <taxon>Gigaspora</taxon>
    </lineage>
</organism>
<evidence type="ECO:0000313" key="1">
    <source>
        <dbReference type="EMBL" id="CAG8646776.1"/>
    </source>
</evidence>
<proteinExistence type="predicted"/>
<protein>
    <submittedName>
        <fullName evidence="1">3494_t:CDS:1</fullName>
    </submittedName>
</protein>
<accession>A0ABN7UQJ1</accession>
<comment type="caution">
    <text evidence="1">The sequence shown here is derived from an EMBL/GenBank/DDBJ whole genome shotgun (WGS) entry which is preliminary data.</text>
</comment>
<dbReference type="EMBL" id="CAJVQB010004829">
    <property type="protein sequence ID" value="CAG8646776.1"/>
    <property type="molecule type" value="Genomic_DNA"/>
</dbReference>
<keyword evidence="2" id="KW-1185">Reference proteome</keyword>
<dbReference type="Proteomes" id="UP000789901">
    <property type="component" value="Unassembled WGS sequence"/>
</dbReference>
<gene>
    <name evidence="1" type="ORF">GMARGA_LOCUS9138</name>
</gene>